<dbReference type="PIRSF" id="PIRSF001332">
    <property type="entry name" value="Acetolac_decarb"/>
    <property type="match status" value="1"/>
</dbReference>
<dbReference type="SUPFAM" id="SSF117856">
    <property type="entry name" value="AF0104/ALDC/Ptd012-like"/>
    <property type="match status" value="1"/>
</dbReference>
<proteinExistence type="inferred from homology"/>
<evidence type="ECO:0000256" key="4">
    <source>
        <dbReference type="ARBA" id="ARBA00013204"/>
    </source>
</evidence>
<evidence type="ECO:0000313" key="9">
    <source>
        <dbReference type="EMBL" id="GFF12090.1"/>
    </source>
</evidence>
<dbReference type="Pfam" id="PF03306">
    <property type="entry name" value="AAL_decarboxy"/>
    <property type="match status" value="1"/>
</dbReference>
<organism evidence="9 10">
    <name type="scientific">Aspergillus terreus</name>
    <dbReference type="NCBI Taxonomy" id="33178"/>
    <lineage>
        <taxon>Eukaryota</taxon>
        <taxon>Fungi</taxon>
        <taxon>Dikarya</taxon>
        <taxon>Ascomycota</taxon>
        <taxon>Pezizomycotina</taxon>
        <taxon>Eurotiomycetes</taxon>
        <taxon>Eurotiomycetidae</taxon>
        <taxon>Eurotiales</taxon>
        <taxon>Aspergillaceae</taxon>
        <taxon>Aspergillus</taxon>
        <taxon>Aspergillus subgen. Circumdati</taxon>
    </lineage>
</organism>
<dbReference type="Proteomes" id="UP000452235">
    <property type="component" value="Unassembled WGS sequence"/>
</dbReference>
<name>A0A5M3YMW4_ASPTE</name>
<dbReference type="UniPathway" id="UPA00626">
    <property type="reaction ID" value="UER00678"/>
</dbReference>
<dbReference type="VEuPathDB" id="FungiDB:ATEG_08129"/>
<evidence type="ECO:0000256" key="7">
    <source>
        <dbReference type="ARBA" id="ARBA00023061"/>
    </source>
</evidence>
<dbReference type="PANTHER" id="PTHR35524:SF1">
    <property type="entry name" value="ALPHA-ACETOLACTATE DECARBOXYLASE"/>
    <property type="match status" value="1"/>
</dbReference>
<evidence type="ECO:0000256" key="5">
    <source>
        <dbReference type="ARBA" id="ARBA00020164"/>
    </source>
</evidence>
<dbReference type="OrthoDB" id="509395at2759"/>
<comment type="catalytic activity">
    <reaction evidence="1">
        <text>(2S)-2-acetolactate + H(+) = (R)-acetoin + CO2</text>
        <dbReference type="Rhea" id="RHEA:21580"/>
        <dbReference type="ChEBI" id="CHEBI:15378"/>
        <dbReference type="ChEBI" id="CHEBI:15686"/>
        <dbReference type="ChEBI" id="CHEBI:16526"/>
        <dbReference type="ChEBI" id="CHEBI:58476"/>
        <dbReference type="EC" id="4.1.1.5"/>
    </reaction>
</comment>
<accession>A0A5M3YMW4</accession>
<keyword evidence="8" id="KW-0456">Lyase</keyword>
<evidence type="ECO:0000256" key="2">
    <source>
        <dbReference type="ARBA" id="ARBA00005170"/>
    </source>
</evidence>
<dbReference type="Gene3D" id="3.30.1330.80">
    <property type="entry name" value="Hypothetical protein, similar to alpha- acetolactate decarboxylase, domain 2"/>
    <property type="match status" value="2"/>
</dbReference>
<dbReference type="AlphaFoldDB" id="A0A5M3YMW4"/>
<dbReference type="InterPro" id="IPR005128">
    <property type="entry name" value="Acetolactate_a_deCO2ase"/>
</dbReference>
<evidence type="ECO:0000256" key="6">
    <source>
        <dbReference type="ARBA" id="ARBA00022793"/>
    </source>
</evidence>
<dbReference type="EC" id="4.1.1.5" evidence="4"/>
<comment type="similarity">
    <text evidence="3">Belongs to the alpha-acetolactate decarboxylase family.</text>
</comment>
<dbReference type="EMBL" id="BLJY01000001">
    <property type="protein sequence ID" value="GFF12090.1"/>
    <property type="molecule type" value="Genomic_DNA"/>
</dbReference>
<evidence type="ECO:0000256" key="1">
    <source>
        <dbReference type="ARBA" id="ARBA00001784"/>
    </source>
</evidence>
<sequence>MANNLYQYSIVSALMHGICSTGPSIRDILAHGDHGLGTVPHLNGEIIIIDGEAYHFPPDSSELRQLAPTDPIPFIMVTRFEPTVTKHLPTLTMSTLADACAPLLPAQQNRFVSVRLEAVFPRISFRVIPAQTRPKESLVALAKRQAVREETHVRGVLFGFWSPAFTSGFSVAGFHLHFLSADRSAGGHVMGFEAEDVRLAAARIGEYHVQLPEDREFNEETIGLVGAGDIHAAEGA</sequence>
<keyword evidence="10" id="KW-1185">Reference proteome</keyword>
<evidence type="ECO:0000313" key="10">
    <source>
        <dbReference type="Proteomes" id="UP000452235"/>
    </source>
</evidence>
<gene>
    <name evidence="9" type="ORF">ATEIFO6365_0001031300</name>
</gene>
<evidence type="ECO:0000256" key="3">
    <source>
        <dbReference type="ARBA" id="ARBA00007106"/>
    </source>
</evidence>
<dbReference type="GO" id="GO:0045151">
    <property type="term" value="P:acetoin biosynthetic process"/>
    <property type="evidence" value="ECO:0007669"/>
    <property type="project" value="UniProtKB-KW"/>
</dbReference>
<dbReference type="PANTHER" id="PTHR35524">
    <property type="entry name" value="ALPHA-ACETOLACTATE DECARBOXYLASE"/>
    <property type="match status" value="1"/>
</dbReference>
<reference evidence="9 10" key="1">
    <citation type="submission" date="2020-01" db="EMBL/GenBank/DDBJ databases">
        <title>Aspergillus terreus IFO 6365 whole genome shotgun sequence.</title>
        <authorList>
            <person name="Kanamasa S."/>
            <person name="Takahashi H."/>
        </authorList>
    </citation>
    <scope>NUCLEOTIDE SEQUENCE [LARGE SCALE GENOMIC DNA]</scope>
    <source>
        <strain evidence="9 10">IFO 6365</strain>
    </source>
</reference>
<keyword evidence="7" id="KW-0005">Acetoin biosynthesis</keyword>
<comment type="pathway">
    <text evidence="2">Polyol metabolism; (R,R)-butane-2,3-diol biosynthesis; (R,R)-butane-2,3-diol from pyruvate: step 2/3.</text>
</comment>
<evidence type="ECO:0000256" key="8">
    <source>
        <dbReference type="ARBA" id="ARBA00023239"/>
    </source>
</evidence>
<dbReference type="GO" id="GO:0047605">
    <property type="term" value="F:acetolactate decarboxylase activity"/>
    <property type="evidence" value="ECO:0007669"/>
    <property type="project" value="UniProtKB-EC"/>
</dbReference>
<dbReference type="CDD" id="cd17299">
    <property type="entry name" value="acetolactate_decarboxylase"/>
    <property type="match status" value="1"/>
</dbReference>
<protein>
    <recommendedName>
        <fullName evidence="5">Alpha-acetolactate decarboxylase</fullName>
        <ecNumber evidence="4">4.1.1.5</ecNumber>
    </recommendedName>
</protein>
<comment type="caution">
    <text evidence="9">The sequence shown here is derived from an EMBL/GenBank/DDBJ whole genome shotgun (WGS) entry which is preliminary data.</text>
</comment>
<keyword evidence="6" id="KW-0210">Decarboxylase</keyword>